<reference evidence="3" key="2">
    <citation type="submission" date="2007-11" db="EMBL/GenBank/DDBJ databases">
        <title>Complete sequence of Delftia acidovorans DSM 14801 / SPH-1.</title>
        <authorList>
            <person name="Copeland A."/>
            <person name="Lucas S."/>
            <person name="Lapidus A."/>
            <person name="Barry K."/>
            <person name="Glavina del Rio T."/>
            <person name="Dalin E."/>
            <person name="Tice H."/>
            <person name="Pitluck S."/>
            <person name="Lowry S."/>
            <person name="Clum A."/>
            <person name="Schmutz J."/>
            <person name="Larimer F."/>
            <person name="Land M."/>
            <person name="Hauser L."/>
            <person name="Kyrpides N."/>
            <person name="Kim E."/>
            <person name="Schleheck D."/>
            <person name="Richardson P."/>
        </authorList>
    </citation>
    <scope>NUCLEOTIDE SEQUENCE [LARGE SCALE GENOMIC DNA]</scope>
    <source>
        <strain evidence="3">DSM 14801 / SPH-1</strain>
    </source>
</reference>
<evidence type="ECO:0000256" key="1">
    <source>
        <dbReference type="SAM" id="MobiDB-lite"/>
    </source>
</evidence>
<gene>
    <name evidence="2" type="ordered locus">Daci_4700</name>
</gene>
<dbReference type="KEGG" id="dac:Daci_4700"/>
<dbReference type="HOGENOM" id="CLU_2632280_0_0_4"/>
<keyword evidence="3" id="KW-1185">Reference proteome</keyword>
<evidence type="ECO:0000313" key="3">
    <source>
        <dbReference type="Proteomes" id="UP000000784"/>
    </source>
</evidence>
<dbReference type="Proteomes" id="UP000000784">
    <property type="component" value="Chromosome"/>
</dbReference>
<sequence>MQLARITRPSTPITDQAFVYRRSEHTNVAQTFARAREQLASAAAAAAPPKRRSRKASAADAPAATKLQQIPLELPSL</sequence>
<protein>
    <submittedName>
        <fullName evidence="2">Uncharacterized protein</fullName>
    </submittedName>
</protein>
<name>A9C3L8_DELAS</name>
<evidence type="ECO:0000313" key="2">
    <source>
        <dbReference type="EMBL" id="ABX37329.1"/>
    </source>
</evidence>
<organism evidence="2 3">
    <name type="scientific">Delftia acidovorans (strain DSM 14801 / SPH-1)</name>
    <dbReference type="NCBI Taxonomy" id="398578"/>
    <lineage>
        <taxon>Bacteria</taxon>
        <taxon>Pseudomonadati</taxon>
        <taxon>Pseudomonadota</taxon>
        <taxon>Betaproteobacteria</taxon>
        <taxon>Burkholderiales</taxon>
        <taxon>Comamonadaceae</taxon>
        <taxon>Delftia</taxon>
    </lineage>
</organism>
<dbReference type="AlphaFoldDB" id="A9C3L8"/>
<dbReference type="EMBL" id="CP000884">
    <property type="protein sequence ID" value="ABX37329.1"/>
    <property type="molecule type" value="Genomic_DNA"/>
</dbReference>
<dbReference type="STRING" id="398578.Daci_4700"/>
<reference evidence="2 3" key="1">
    <citation type="journal article" date="2004" name="Appl. Environ. Microbiol.">
        <title>Mineralization of individual congeners of linear alkylbenzenesulfonate by defined pairs of heterotrophic bacteria.</title>
        <authorList>
            <person name="Schleheck D."/>
            <person name="Knepper T.P."/>
            <person name="Fischer K."/>
            <person name="Cook A.M."/>
        </authorList>
    </citation>
    <scope>NUCLEOTIDE SEQUENCE [LARGE SCALE GENOMIC DNA]</scope>
    <source>
        <strain evidence="3">DSM 14801 / SPH-1</strain>
    </source>
</reference>
<feature type="compositionally biased region" description="Low complexity" evidence="1">
    <location>
        <begin position="56"/>
        <end position="66"/>
    </location>
</feature>
<feature type="region of interest" description="Disordered" evidence="1">
    <location>
        <begin position="40"/>
        <end position="77"/>
    </location>
</feature>
<accession>A9C3L8</accession>
<proteinExistence type="predicted"/>
<dbReference type="RefSeq" id="WP_012206499.1">
    <property type="nucleotide sequence ID" value="NC_010002.1"/>
</dbReference>
<dbReference type="GeneID" id="24118470"/>